<sequence>MFQAFQANDESSINKSGPVQRVVNDFGANGNVAPKLVKLNFLYYNENEDLTLLISRVEQIFDYQNTTPEE</sequence>
<proteinExistence type="predicted"/>
<organism evidence="1 2">
    <name type="scientific">Dovyalis caffra</name>
    <dbReference type="NCBI Taxonomy" id="77055"/>
    <lineage>
        <taxon>Eukaryota</taxon>
        <taxon>Viridiplantae</taxon>
        <taxon>Streptophyta</taxon>
        <taxon>Embryophyta</taxon>
        <taxon>Tracheophyta</taxon>
        <taxon>Spermatophyta</taxon>
        <taxon>Magnoliopsida</taxon>
        <taxon>eudicotyledons</taxon>
        <taxon>Gunneridae</taxon>
        <taxon>Pentapetalae</taxon>
        <taxon>rosids</taxon>
        <taxon>fabids</taxon>
        <taxon>Malpighiales</taxon>
        <taxon>Salicaceae</taxon>
        <taxon>Flacourtieae</taxon>
        <taxon>Dovyalis</taxon>
    </lineage>
</organism>
<protein>
    <submittedName>
        <fullName evidence="1">Uncharacterized protein</fullName>
    </submittedName>
</protein>
<dbReference type="AlphaFoldDB" id="A0AAV1RJK7"/>
<dbReference type="Proteomes" id="UP001314170">
    <property type="component" value="Unassembled WGS sequence"/>
</dbReference>
<accession>A0AAV1RJK7</accession>
<comment type="caution">
    <text evidence="1">The sequence shown here is derived from an EMBL/GenBank/DDBJ whole genome shotgun (WGS) entry which is preliminary data.</text>
</comment>
<dbReference type="EMBL" id="CAWUPB010000994">
    <property type="protein sequence ID" value="CAK7335547.1"/>
    <property type="molecule type" value="Genomic_DNA"/>
</dbReference>
<evidence type="ECO:0000313" key="2">
    <source>
        <dbReference type="Proteomes" id="UP001314170"/>
    </source>
</evidence>
<name>A0AAV1RJK7_9ROSI</name>
<reference evidence="1 2" key="1">
    <citation type="submission" date="2024-01" db="EMBL/GenBank/DDBJ databases">
        <authorList>
            <person name="Waweru B."/>
        </authorList>
    </citation>
    <scope>NUCLEOTIDE SEQUENCE [LARGE SCALE GENOMIC DNA]</scope>
</reference>
<keyword evidence="2" id="KW-1185">Reference proteome</keyword>
<gene>
    <name evidence="1" type="ORF">DCAF_LOCUS10542</name>
</gene>
<evidence type="ECO:0000313" key="1">
    <source>
        <dbReference type="EMBL" id="CAK7335547.1"/>
    </source>
</evidence>